<reference evidence="2" key="1">
    <citation type="journal article" date="2013" name="BMC Genomics">
        <title>Unscrambling butterfly oogenesis.</title>
        <authorList>
            <person name="Carter J.M."/>
            <person name="Baker S.C."/>
            <person name="Pink R."/>
            <person name="Carter D.R."/>
            <person name="Collins A."/>
            <person name="Tomlin J."/>
            <person name="Gibbs M."/>
            <person name="Breuker C.J."/>
        </authorList>
    </citation>
    <scope>NUCLEOTIDE SEQUENCE</scope>
    <source>
        <tissue evidence="2">Ovary</tissue>
    </source>
</reference>
<feature type="compositionally biased region" description="Basic and acidic residues" evidence="1">
    <location>
        <begin position="1"/>
        <end position="13"/>
    </location>
</feature>
<dbReference type="EMBL" id="GAIX01012484">
    <property type="protein sequence ID" value="JAA80076.1"/>
    <property type="molecule type" value="Transcribed_RNA"/>
</dbReference>
<reference evidence="2" key="2">
    <citation type="submission" date="2013-05" db="EMBL/GenBank/DDBJ databases">
        <authorList>
            <person name="Carter J.-M."/>
            <person name="Baker S.C."/>
            <person name="Pink R."/>
            <person name="Carter D.R.F."/>
            <person name="Collins A."/>
            <person name="Tomlin J."/>
            <person name="Gibbs M."/>
            <person name="Breuker C.J."/>
        </authorList>
    </citation>
    <scope>NUCLEOTIDE SEQUENCE</scope>
    <source>
        <tissue evidence="2">Ovary</tissue>
    </source>
</reference>
<name>S4NMV4_9NEOP</name>
<protein>
    <submittedName>
        <fullName evidence="2">Uncharacterized protein</fullName>
    </submittedName>
</protein>
<organism evidence="2">
    <name type="scientific">Pararge aegeria</name>
    <name type="common">speckled wood butterfly</name>
    <dbReference type="NCBI Taxonomy" id="116150"/>
    <lineage>
        <taxon>Eukaryota</taxon>
        <taxon>Metazoa</taxon>
        <taxon>Ecdysozoa</taxon>
        <taxon>Arthropoda</taxon>
        <taxon>Hexapoda</taxon>
        <taxon>Insecta</taxon>
        <taxon>Pterygota</taxon>
        <taxon>Neoptera</taxon>
        <taxon>Endopterygota</taxon>
        <taxon>Lepidoptera</taxon>
        <taxon>Glossata</taxon>
        <taxon>Ditrysia</taxon>
        <taxon>Papilionoidea</taxon>
        <taxon>Nymphalidae</taxon>
        <taxon>Satyrinae</taxon>
        <taxon>Satyrini</taxon>
        <taxon>Parargina</taxon>
        <taxon>Pararge</taxon>
    </lineage>
</organism>
<evidence type="ECO:0000313" key="2">
    <source>
        <dbReference type="EMBL" id="JAA80076.1"/>
    </source>
</evidence>
<proteinExistence type="predicted"/>
<dbReference type="AlphaFoldDB" id="S4NMV4"/>
<feature type="compositionally biased region" description="Acidic residues" evidence="1">
    <location>
        <begin position="25"/>
        <end position="41"/>
    </location>
</feature>
<evidence type="ECO:0000256" key="1">
    <source>
        <dbReference type="SAM" id="MobiDB-lite"/>
    </source>
</evidence>
<feature type="region of interest" description="Disordered" evidence="1">
    <location>
        <begin position="1"/>
        <end position="87"/>
    </location>
</feature>
<feature type="compositionally biased region" description="Basic and acidic residues" evidence="1">
    <location>
        <begin position="42"/>
        <end position="67"/>
    </location>
</feature>
<sequence length="87" mass="9702">MDDVNKDEKEAKAALETAGKPGDQTADDDMEDWEQSVDELLADVKEEPEAKPEPEPEPVKKGEEVKKTPQPKSSPRGRGRGRGRRPY</sequence>
<feature type="compositionally biased region" description="Basic residues" evidence="1">
    <location>
        <begin position="75"/>
        <end position="87"/>
    </location>
</feature>
<accession>S4NMV4</accession>